<name>A0ACA9SV34_9GLOM</name>
<sequence length="134" mass="14716">EKCADKIASSSESNKWNYLLTSSTFAMFVATFIFTAILLRYFTGPDCQSNNFVIISNIVLCFIAILLSIHPAIKKANPNSGLSQASMVVLYCTYLIMNAIVNEPFESHVCNPLASNHRARKATIAIGAIFTFIA</sequence>
<protein>
    <submittedName>
        <fullName evidence="1">4066_t:CDS:1</fullName>
    </submittedName>
</protein>
<dbReference type="EMBL" id="CAJVQC010167535">
    <property type="protein sequence ID" value="CAG8849817.1"/>
    <property type="molecule type" value="Genomic_DNA"/>
</dbReference>
<feature type="non-terminal residue" evidence="1">
    <location>
        <position position="1"/>
    </location>
</feature>
<feature type="non-terminal residue" evidence="1">
    <location>
        <position position="134"/>
    </location>
</feature>
<accession>A0ACA9SV34</accession>
<organism evidence="1 2">
    <name type="scientific">Racocetra persica</name>
    <dbReference type="NCBI Taxonomy" id="160502"/>
    <lineage>
        <taxon>Eukaryota</taxon>
        <taxon>Fungi</taxon>
        <taxon>Fungi incertae sedis</taxon>
        <taxon>Mucoromycota</taxon>
        <taxon>Glomeromycotina</taxon>
        <taxon>Glomeromycetes</taxon>
        <taxon>Diversisporales</taxon>
        <taxon>Gigasporaceae</taxon>
        <taxon>Racocetra</taxon>
    </lineage>
</organism>
<reference evidence="1" key="1">
    <citation type="submission" date="2021-06" db="EMBL/GenBank/DDBJ databases">
        <authorList>
            <person name="Kallberg Y."/>
            <person name="Tangrot J."/>
            <person name="Rosling A."/>
        </authorList>
    </citation>
    <scope>NUCLEOTIDE SEQUENCE</scope>
    <source>
        <strain evidence="1">MA461A</strain>
    </source>
</reference>
<dbReference type="Proteomes" id="UP000789920">
    <property type="component" value="Unassembled WGS sequence"/>
</dbReference>
<keyword evidence="2" id="KW-1185">Reference proteome</keyword>
<evidence type="ECO:0000313" key="1">
    <source>
        <dbReference type="EMBL" id="CAG8849817.1"/>
    </source>
</evidence>
<evidence type="ECO:0000313" key="2">
    <source>
        <dbReference type="Proteomes" id="UP000789920"/>
    </source>
</evidence>
<proteinExistence type="predicted"/>
<comment type="caution">
    <text evidence="1">The sequence shown here is derived from an EMBL/GenBank/DDBJ whole genome shotgun (WGS) entry which is preliminary data.</text>
</comment>
<gene>
    <name evidence="1" type="ORF">RPERSI_LOCUS35784</name>
</gene>